<comment type="caution">
    <text evidence="2">The sequence shown here is derived from an EMBL/GenBank/DDBJ whole genome shotgun (WGS) entry which is preliminary data.</text>
</comment>
<dbReference type="InterPro" id="IPR036866">
    <property type="entry name" value="RibonucZ/Hydroxyglut_hydro"/>
</dbReference>
<dbReference type="InterPro" id="IPR052159">
    <property type="entry name" value="Competence_DNA_uptake"/>
</dbReference>
<dbReference type="Proteomes" id="UP000177838">
    <property type="component" value="Unassembled WGS sequence"/>
</dbReference>
<sequence>MSLRWFGLFLIAVLSLVVWLEVVRQTPGGDLSVSFLDVGQGDAIFIEAPNGNQILIDGGFGRQVLRELGGVMPFYDRSLDLVIATHSDTDHLGGLPFVLERFAVSSVMTNGEPGDNEASVSFAEAVRAEKVPELTARAGVKVELDRGVELTILYPDRKTDLDVDSNTMSIVALLRYGETEFLLTGDAPAAVEDQLVQTYTANLRAEVLKLGHHGSDTSSSDYFLAATKPDLAIISAGRDNRYGHPHQVVLDRLDRLSIPYFSTADVGTITFQSDGYTVTCVECSR</sequence>
<evidence type="ECO:0000313" key="3">
    <source>
        <dbReference type="Proteomes" id="UP000177838"/>
    </source>
</evidence>
<dbReference type="SMART" id="SM00849">
    <property type="entry name" value="Lactamase_B"/>
    <property type="match status" value="1"/>
</dbReference>
<gene>
    <name evidence="2" type="ORF">A2589_02865</name>
</gene>
<protein>
    <recommendedName>
        <fullName evidence="1">Metallo-beta-lactamase domain-containing protein</fullName>
    </recommendedName>
</protein>
<dbReference type="AlphaFoldDB" id="A0A1G2QI33"/>
<dbReference type="CDD" id="cd07731">
    <property type="entry name" value="ComA-like_MBL-fold"/>
    <property type="match status" value="1"/>
</dbReference>
<organism evidence="2 3">
    <name type="scientific">Candidatus Vogelbacteria bacterium RIFOXYD1_FULL_46_19</name>
    <dbReference type="NCBI Taxonomy" id="1802439"/>
    <lineage>
        <taxon>Bacteria</taxon>
        <taxon>Candidatus Vogeliibacteriota</taxon>
    </lineage>
</organism>
<proteinExistence type="predicted"/>
<dbReference type="SUPFAM" id="SSF56281">
    <property type="entry name" value="Metallo-hydrolase/oxidoreductase"/>
    <property type="match status" value="1"/>
</dbReference>
<dbReference type="PANTHER" id="PTHR30619:SF1">
    <property type="entry name" value="RECOMBINATION PROTEIN 2"/>
    <property type="match status" value="1"/>
</dbReference>
<dbReference type="EMBL" id="MHTK01000005">
    <property type="protein sequence ID" value="OHA59759.1"/>
    <property type="molecule type" value="Genomic_DNA"/>
</dbReference>
<dbReference type="STRING" id="1802439.A2589_02865"/>
<dbReference type="PANTHER" id="PTHR30619">
    <property type="entry name" value="DNA INTERNALIZATION/COMPETENCE PROTEIN COMEC/REC2"/>
    <property type="match status" value="1"/>
</dbReference>
<accession>A0A1G2QI33</accession>
<dbReference type="InterPro" id="IPR001279">
    <property type="entry name" value="Metallo-B-lactamas"/>
</dbReference>
<reference evidence="2 3" key="1">
    <citation type="journal article" date="2016" name="Nat. Commun.">
        <title>Thousands of microbial genomes shed light on interconnected biogeochemical processes in an aquifer system.</title>
        <authorList>
            <person name="Anantharaman K."/>
            <person name="Brown C.T."/>
            <person name="Hug L.A."/>
            <person name="Sharon I."/>
            <person name="Castelle C.J."/>
            <person name="Probst A.J."/>
            <person name="Thomas B.C."/>
            <person name="Singh A."/>
            <person name="Wilkins M.J."/>
            <person name="Karaoz U."/>
            <person name="Brodie E.L."/>
            <person name="Williams K.H."/>
            <person name="Hubbard S.S."/>
            <person name="Banfield J.F."/>
        </authorList>
    </citation>
    <scope>NUCLEOTIDE SEQUENCE [LARGE SCALE GENOMIC DNA]</scope>
</reference>
<dbReference type="Gene3D" id="3.60.15.10">
    <property type="entry name" value="Ribonuclease Z/Hydroxyacylglutathione hydrolase-like"/>
    <property type="match status" value="1"/>
</dbReference>
<evidence type="ECO:0000313" key="2">
    <source>
        <dbReference type="EMBL" id="OHA59759.1"/>
    </source>
</evidence>
<evidence type="ECO:0000259" key="1">
    <source>
        <dbReference type="SMART" id="SM00849"/>
    </source>
</evidence>
<dbReference type="InterPro" id="IPR035681">
    <property type="entry name" value="ComA-like_MBL"/>
</dbReference>
<feature type="domain" description="Metallo-beta-lactamase" evidence="1">
    <location>
        <begin position="40"/>
        <end position="238"/>
    </location>
</feature>
<dbReference type="Pfam" id="PF00753">
    <property type="entry name" value="Lactamase_B"/>
    <property type="match status" value="1"/>
</dbReference>
<name>A0A1G2QI33_9BACT</name>